<dbReference type="EMBL" id="DXCC01000015">
    <property type="protein sequence ID" value="HIZ15231.1"/>
    <property type="molecule type" value="Genomic_DNA"/>
</dbReference>
<dbReference type="SUPFAM" id="SSF52540">
    <property type="entry name" value="P-loop containing nucleoside triphosphate hydrolases"/>
    <property type="match status" value="2"/>
</dbReference>
<dbReference type="CDD" id="cd00009">
    <property type="entry name" value="AAA"/>
    <property type="match status" value="1"/>
</dbReference>
<dbReference type="InterPro" id="IPR003593">
    <property type="entry name" value="AAA+_ATPase"/>
</dbReference>
<proteinExistence type="predicted"/>
<dbReference type="Pfam" id="PF17871">
    <property type="entry name" value="AAA_lid_9"/>
    <property type="match status" value="1"/>
</dbReference>
<dbReference type="PANTHER" id="PTHR11638:SF111">
    <property type="entry name" value="ATP-DEPENDENT CLP PROTEASE ATP-BINDING SUBUNIT CLPA"/>
    <property type="match status" value="1"/>
</dbReference>
<dbReference type="GO" id="GO:0034605">
    <property type="term" value="P:cellular response to heat"/>
    <property type="evidence" value="ECO:0007669"/>
    <property type="project" value="TreeGrafter"/>
</dbReference>
<dbReference type="Proteomes" id="UP000824014">
    <property type="component" value="Unassembled WGS sequence"/>
</dbReference>
<dbReference type="GO" id="GO:0005524">
    <property type="term" value="F:ATP binding"/>
    <property type="evidence" value="ECO:0007669"/>
    <property type="project" value="UniProtKB-KW"/>
</dbReference>
<dbReference type="SMART" id="SM00382">
    <property type="entry name" value="AAA"/>
    <property type="match status" value="1"/>
</dbReference>
<dbReference type="GO" id="GO:0005737">
    <property type="term" value="C:cytoplasm"/>
    <property type="evidence" value="ECO:0007669"/>
    <property type="project" value="TreeGrafter"/>
</dbReference>
<reference evidence="4" key="1">
    <citation type="journal article" date="2021" name="PeerJ">
        <title>Extensive microbial diversity within the chicken gut microbiome revealed by metagenomics and culture.</title>
        <authorList>
            <person name="Gilroy R."/>
            <person name="Ravi A."/>
            <person name="Getino M."/>
            <person name="Pursley I."/>
            <person name="Horton D.L."/>
            <person name="Alikhan N.F."/>
            <person name="Baker D."/>
            <person name="Gharbi K."/>
            <person name="Hall N."/>
            <person name="Watson M."/>
            <person name="Adriaenssens E.M."/>
            <person name="Foster-Nyarko E."/>
            <person name="Jarju S."/>
            <person name="Secka A."/>
            <person name="Antonio M."/>
            <person name="Oren A."/>
            <person name="Chaudhuri R.R."/>
            <person name="La Ragione R."/>
            <person name="Hildebrand F."/>
            <person name="Pallen M.J."/>
        </authorList>
    </citation>
    <scope>NUCLEOTIDE SEQUENCE</scope>
    <source>
        <strain evidence="4">ChiHjej11B10-19426</strain>
    </source>
</reference>
<gene>
    <name evidence="4" type="ORF">H9816_04905</name>
</gene>
<reference evidence="4" key="2">
    <citation type="submission" date="2021-04" db="EMBL/GenBank/DDBJ databases">
        <authorList>
            <person name="Gilroy R."/>
        </authorList>
    </citation>
    <scope>NUCLEOTIDE SEQUENCE</scope>
    <source>
        <strain evidence="4">ChiHjej11B10-19426</strain>
    </source>
</reference>
<evidence type="ECO:0000313" key="4">
    <source>
        <dbReference type="EMBL" id="HIZ15231.1"/>
    </source>
</evidence>
<dbReference type="GO" id="GO:0016887">
    <property type="term" value="F:ATP hydrolysis activity"/>
    <property type="evidence" value="ECO:0007669"/>
    <property type="project" value="InterPro"/>
</dbReference>
<sequence length="508" mass="55156">MVFRQTATLREALSAGALAAREQGGHLADRAILWLLDRPDNLAVRLLGRFVRPWELLQIATRIRLDPALRKPETDTPETLLAALEGLRPALGDLADAAPLHSGLLLLLLLREERFVASRILAMYAIPAVEIATLLRALPAQEEGASEASAEPDTPAQQPDAFTTDLTRAAAEGRLDPAIGRDRETDRLIRTLCRRRKNNPLLIGPAGVGKSALVEGLAQRLVQGNVPPPLRGRRLLALDLAALIAGTTYRGDLEQRVHALLRRLEHHREAILFIDELHLIVGAGAGRQEGPDVADLLKPALARGLFPCIGATTPEAYRRTLAGDRALARRFQPLLLEPPSPTETLTILRQLAPRYERHHRVRYSDEALRACVELSGRYLSDRNFPDKAIDLLDEAGARAGLGTPGAAPPRPVTEATVRRTAEEITGVPIREPAAEAAARHRALLTRLTEAVAGQEQAVEQLANTLRRLHTGLSDPDRPAGVLLLAGPAGTGKRRMAEALAEVLAGRTR</sequence>
<feature type="domain" description="AAA+ ATPase" evidence="3">
    <location>
        <begin position="196"/>
        <end position="341"/>
    </location>
</feature>
<comment type="caution">
    <text evidence="4">The sequence shown here is derived from an EMBL/GenBank/DDBJ whole genome shotgun (WGS) entry which is preliminary data.</text>
</comment>
<dbReference type="AlphaFoldDB" id="A0A9D2DDU2"/>
<protein>
    <submittedName>
        <fullName evidence="4">AAA family ATPase</fullName>
    </submittedName>
</protein>
<dbReference type="PANTHER" id="PTHR11638">
    <property type="entry name" value="ATP-DEPENDENT CLP PROTEASE"/>
    <property type="match status" value="1"/>
</dbReference>
<keyword evidence="2" id="KW-0067">ATP-binding</keyword>
<evidence type="ECO:0000256" key="1">
    <source>
        <dbReference type="ARBA" id="ARBA00022741"/>
    </source>
</evidence>
<dbReference type="InterPro" id="IPR003959">
    <property type="entry name" value="ATPase_AAA_core"/>
</dbReference>
<dbReference type="InterPro" id="IPR027417">
    <property type="entry name" value="P-loop_NTPase"/>
</dbReference>
<accession>A0A9D2DDU2</accession>
<dbReference type="Gene3D" id="3.40.50.300">
    <property type="entry name" value="P-loop containing nucleotide triphosphate hydrolases"/>
    <property type="match status" value="2"/>
</dbReference>
<name>A0A9D2DDU2_9BACT</name>
<dbReference type="InterPro" id="IPR041546">
    <property type="entry name" value="ClpA/ClpB_AAA_lid"/>
</dbReference>
<evidence type="ECO:0000313" key="5">
    <source>
        <dbReference type="Proteomes" id="UP000824014"/>
    </source>
</evidence>
<dbReference type="InterPro" id="IPR050130">
    <property type="entry name" value="ClpA_ClpB"/>
</dbReference>
<evidence type="ECO:0000256" key="2">
    <source>
        <dbReference type="ARBA" id="ARBA00022840"/>
    </source>
</evidence>
<evidence type="ECO:0000259" key="3">
    <source>
        <dbReference type="SMART" id="SM00382"/>
    </source>
</evidence>
<organism evidence="4 5">
    <name type="scientific">Candidatus Tidjanibacter faecipullorum</name>
    <dbReference type="NCBI Taxonomy" id="2838766"/>
    <lineage>
        <taxon>Bacteria</taxon>
        <taxon>Pseudomonadati</taxon>
        <taxon>Bacteroidota</taxon>
        <taxon>Bacteroidia</taxon>
        <taxon>Bacteroidales</taxon>
        <taxon>Rikenellaceae</taxon>
        <taxon>Tidjanibacter</taxon>
    </lineage>
</organism>
<dbReference type="Pfam" id="PF00004">
    <property type="entry name" value="AAA"/>
    <property type="match status" value="1"/>
</dbReference>
<dbReference type="Gene3D" id="1.10.8.60">
    <property type="match status" value="1"/>
</dbReference>
<keyword evidence="1" id="KW-0547">Nucleotide-binding</keyword>